<accession>A0A1N7JN87</accession>
<dbReference type="GO" id="GO:0070573">
    <property type="term" value="F:metallodipeptidase activity"/>
    <property type="evidence" value="ECO:0007669"/>
    <property type="project" value="InterPro"/>
</dbReference>
<keyword evidence="16" id="KW-0865">Zymogen</keyword>
<evidence type="ECO:0000259" key="21">
    <source>
        <dbReference type="Pfam" id="PF04389"/>
    </source>
</evidence>
<feature type="domain" description="Peptidase M28" evidence="21">
    <location>
        <begin position="258"/>
        <end position="434"/>
    </location>
</feature>
<evidence type="ECO:0000256" key="10">
    <source>
        <dbReference type="ARBA" id="ARBA00022729"/>
    </source>
</evidence>
<dbReference type="GO" id="GO:0046872">
    <property type="term" value="F:metal ion binding"/>
    <property type="evidence" value="ECO:0007669"/>
    <property type="project" value="UniProtKB-KW"/>
</dbReference>
<dbReference type="AlphaFoldDB" id="A0A1N7JN87"/>
<evidence type="ECO:0000256" key="18">
    <source>
        <dbReference type="ARBA" id="ARBA00023228"/>
    </source>
</evidence>
<keyword evidence="14" id="KW-0333">Golgi apparatus</keyword>
<protein>
    <recommendedName>
        <fullName evidence="5">Carboxypeptidase Q</fullName>
    </recommendedName>
    <alternativeName>
        <fullName evidence="20">Plasma glutamate carboxypeptidase</fullName>
    </alternativeName>
</protein>
<evidence type="ECO:0000256" key="14">
    <source>
        <dbReference type="ARBA" id="ARBA00023034"/>
    </source>
</evidence>
<keyword evidence="10" id="KW-0732">Signal</keyword>
<keyword evidence="23" id="KW-1185">Reference proteome</keyword>
<keyword evidence="6" id="KW-0964">Secreted</keyword>
<sequence length="452" mass="50070">MKKIIGTSLLCLGMAVFGQSKEDSIQFSKISTEILNNGKGYTELRDLSKNIGHRLSGSEAYEKAVKWAEQKLHDAGADKVWLQEVMVPVWTRGKESLQIKTADGKWKKLKMLSLGNSEGTGGKDVSGEIIIVKSMEEYEKLSSDQVKDKIVFFNYPFSQSFVETFRGYSDAAKYRVTAASLTAKKGGKFAIVRSLSSAFDDVPHTGGMRYEDQVLKIPAIAIGTTTADELEALLKKQKVTAKLNSNCGMKGEKLSHSVIGEITGKKDQSVIVVGGHLDSWDVGEGAHDDGAGIVQSIEVLRTFKKLGIKNNHTIRVVCFANEENGVKGGIQYGKTAKEKNEKHLFAIESDAGGFAPRGIALEMDEEKRKQIKSWTGLFLPYGVYNFEGKYSGTDIYPLHDMGVPTAELVPDSQRYFDIHHTEEDTFEKVNRRELLLGATAMTQIIYMIDKNW</sequence>
<keyword evidence="18" id="KW-0458">Lysosome</keyword>
<evidence type="ECO:0000256" key="20">
    <source>
        <dbReference type="ARBA" id="ARBA00033328"/>
    </source>
</evidence>
<evidence type="ECO:0000256" key="13">
    <source>
        <dbReference type="ARBA" id="ARBA00022833"/>
    </source>
</evidence>
<name>A0A1N7JN87_9FLAO</name>
<keyword evidence="17" id="KW-0325">Glycoprotein</keyword>
<evidence type="ECO:0000256" key="9">
    <source>
        <dbReference type="ARBA" id="ARBA00022723"/>
    </source>
</evidence>
<evidence type="ECO:0000256" key="5">
    <source>
        <dbReference type="ARBA" id="ARBA00014116"/>
    </source>
</evidence>
<keyword evidence="13" id="KW-0862">Zinc</keyword>
<evidence type="ECO:0000256" key="3">
    <source>
        <dbReference type="ARBA" id="ARBA00004555"/>
    </source>
</evidence>
<evidence type="ECO:0000256" key="15">
    <source>
        <dbReference type="ARBA" id="ARBA00023049"/>
    </source>
</evidence>
<evidence type="ECO:0000256" key="4">
    <source>
        <dbReference type="ARBA" id="ARBA00004613"/>
    </source>
</evidence>
<proteinExistence type="predicted"/>
<dbReference type="Gene3D" id="3.50.30.30">
    <property type="match status" value="1"/>
</dbReference>
<evidence type="ECO:0000256" key="19">
    <source>
        <dbReference type="ARBA" id="ARBA00025833"/>
    </source>
</evidence>
<evidence type="ECO:0000313" key="22">
    <source>
        <dbReference type="EMBL" id="SIS50770.1"/>
    </source>
</evidence>
<dbReference type="PANTHER" id="PTHR12053">
    <property type="entry name" value="PROTEASE FAMILY M28 PLASMA GLUTAMATE CARBOXYPEPTIDASE-RELATED"/>
    <property type="match status" value="1"/>
</dbReference>
<dbReference type="RefSeq" id="WP_076510039.1">
    <property type="nucleotide sequence ID" value="NZ_FTNY01000007.1"/>
</dbReference>
<dbReference type="SUPFAM" id="SSF53187">
    <property type="entry name" value="Zn-dependent exopeptidases"/>
    <property type="match status" value="1"/>
</dbReference>
<reference evidence="23" key="1">
    <citation type="submission" date="2017-01" db="EMBL/GenBank/DDBJ databases">
        <authorList>
            <person name="Varghese N."/>
            <person name="Submissions S."/>
        </authorList>
    </citation>
    <scope>NUCLEOTIDE SEQUENCE [LARGE SCALE GENOMIC DNA]</scope>
    <source>
        <strain evidence="23">DSM 17126</strain>
    </source>
</reference>
<dbReference type="InterPro" id="IPR039866">
    <property type="entry name" value="CPQ"/>
</dbReference>
<dbReference type="OrthoDB" id="9769665at2"/>
<dbReference type="GO" id="GO:0005764">
    <property type="term" value="C:lysosome"/>
    <property type="evidence" value="ECO:0007669"/>
    <property type="project" value="UniProtKB-SubCell"/>
</dbReference>
<dbReference type="GO" id="GO:0004180">
    <property type="term" value="F:carboxypeptidase activity"/>
    <property type="evidence" value="ECO:0007669"/>
    <property type="project" value="UniProtKB-KW"/>
</dbReference>
<dbReference type="Proteomes" id="UP000186373">
    <property type="component" value="Unassembled WGS sequence"/>
</dbReference>
<keyword evidence="7 22" id="KW-0121">Carboxypeptidase</keyword>
<gene>
    <name evidence="22" type="ORF">SAMN05421639_10765</name>
</gene>
<comment type="subunit">
    <text evidence="19">Homodimer. The monomeric form is inactive while the homodimer is active.</text>
</comment>
<evidence type="ECO:0000256" key="1">
    <source>
        <dbReference type="ARBA" id="ARBA00004240"/>
    </source>
</evidence>
<keyword evidence="12" id="KW-0256">Endoplasmic reticulum</keyword>
<evidence type="ECO:0000256" key="12">
    <source>
        <dbReference type="ARBA" id="ARBA00022824"/>
    </source>
</evidence>
<keyword evidence="8" id="KW-0645">Protease</keyword>
<dbReference type="Gene3D" id="3.40.630.10">
    <property type="entry name" value="Zn peptidases"/>
    <property type="match status" value="1"/>
</dbReference>
<dbReference type="InterPro" id="IPR007484">
    <property type="entry name" value="Peptidase_M28"/>
</dbReference>
<evidence type="ECO:0000256" key="2">
    <source>
        <dbReference type="ARBA" id="ARBA00004371"/>
    </source>
</evidence>
<dbReference type="GO" id="GO:0005576">
    <property type="term" value="C:extracellular region"/>
    <property type="evidence" value="ECO:0007669"/>
    <property type="project" value="UniProtKB-SubCell"/>
</dbReference>
<dbReference type="EMBL" id="FTNY01000007">
    <property type="protein sequence ID" value="SIS50770.1"/>
    <property type="molecule type" value="Genomic_DNA"/>
</dbReference>
<evidence type="ECO:0000313" key="23">
    <source>
        <dbReference type="Proteomes" id="UP000186373"/>
    </source>
</evidence>
<dbReference type="Pfam" id="PF04389">
    <property type="entry name" value="Peptidase_M28"/>
    <property type="match status" value="1"/>
</dbReference>
<dbReference type="GO" id="GO:0006508">
    <property type="term" value="P:proteolysis"/>
    <property type="evidence" value="ECO:0007669"/>
    <property type="project" value="UniProtKB-KW"/>
</dbReference>
<dbReference type="PANTHER" id="PTHR12053:SF3">
    <property type="entry name" value="CARBOXYPEPTIDASE Q"/>
    <property type="match status" value="1"/>
</dbReference>
<evidence type="ECO:0000256" key="17">
    <source>
        <dbReference type="ARBA" id="ARBA00023180"/>
    </source>
</evidence>
<keyword evidence="15" id="KW-0482">Metalloprotease</keyword>
<evidence type="ECO:0000256" key="7">
    <source>
        <dbReference type="ARBA" id="ARBA00022645"/>
    </source>
</evidence>
<evidence type="ECO:0000256" key="16">
    <source>
        <dbReference type="ARBA" id="ARBA00023145"/>
    </source>
</evidence>
<keyword evidence="11" id="KW-0378">Hydrolase</keyword>
<evidence type="ECO:0000256" key="8">
    <source>
        <dbReference type="ARBA" id="ARBA00022670"/>
    </source>
</evidence>
<keyword evidence="9" id="KW-0479">Metal-binding</keyword>
<comment type="subcellular location">
    <subcellularLocation>
        <location evidence="1">Endoplasmic reticulum</location>
    </subcellularLocation>
    <subcellularLocation>
        <location evidence="3">Golgi apparatus</location>
    </subcellularLocation>
    <subcellularLocation>
        <location evidence="2">Lysosome</location>
    </subcellularLocation>
    <subcellularLocation>
        <location evidence="4">Secreted</location>
    </subcellularLocation>
</comment>
<evidence type="ECO:0000256" key="6">
    <source>
        <dbReference type="ARBA" id="ARBA00022525"/>
    </source>
</evidence>
<organism evidence="22 23">
    <name type="scientific">Chryseobacterium shigense</name>
    <dbReference type="NCBI Taxonomy" id="297244"/>
    <lineage>
        <taxon>Bacteria</taxon>
        <taxon>Pseudomonadati</taxon>
        <taxon>Bacteroidota</taxon>
        <taxon>Flavobacteriia</taxon>
        <taxon>Flavobacteriales</taxon>
        <taxon>Weeksellaceae</taxon>
        <taxon>Chryseobacterium group</taxon>
        <taxon>Chryseobacterium</taxon>
    </lineage>
</organism>
<evidence type="ECO:0000256" key="11">
    <source>
        <dbReference type="ARBA" id="ARBA00022801"/>
    </source>
</evidence>